<proteinExistence type="predicted"/>
<dbReference type="PANTHER" id="PTHR43423">
    <property type="entry name" value="ABC TRANSPORTER I FAMILY MEMBER 17"/>
    <property type="match status" value="1"/>
</dbReference>
<evidence type="ECO:0000256" key="3">
    <source>
        <dbReference type="ARBA" id="ARBA00022840"/>
    </source>
</evidence>
<dbReference type="InterPro" id="IPR017871">
    <property type="entry name" value="ABC_transporter-like_CS"/>
</dbReference>
<sequence length="271" mass="30158">MVSVPNTTSSAVMTKNAFQVEKVSVSYGSNLAVKDVYLDIPEHQVVAFIGPSGCGKSTILRCFNRMNDLIPSARVEGNITFNGESITGKKVDPVELRRRVGMVFQKPNPFPKSIYDNITFGARINGYQGNMDELVEKSLRGAALWDEVKDKLKDSGLGLSGGQQQRLCIARAIAIEPEVILMDEPCSALDPISTLKVEELMHELKDRYTIIIVTHNMQQASRVSDRTAFFNAIETDQGGKMGYLVEYDKTQNIFSNPKEEYTRDYVSGRFG</sequence>
<name>A0A2W4WH88_9CYAN</name>
<dbReference type="NCBIfam" id="TIGR00972">
    <property type="entry name" value="3a0107s01c2"/>
    <property type="match status" value="1"/>
</dbReference>
<keyword evidence="1" id="KW-0813">Transport</keyword>
<feature type="domain" description="ABC transporter" evidence="4">
    <location>
        <begin position="18"/>
        <end position="257"/>
    </location>
</feature>
<dbReference type="GO" id="GO:0005524">
    <property type="term" value="F:ATP binding"/>
    <property type="evidence" value="ECO:0007669"/>
    <property type="project" value="UniProtKB-KW"/>
</dbReference>
<evidence type="ECO:0000259" key="4">
    <source>
        <dbReference type="PROSITE" id="PS50893"/>
    </source>
</evidence>
<evidence type="ECO:0000256" key="2">
    <source>
        <dbReference type="ARBA" id="ARBA00022741"/>
    </source>
</evidence>
<reference evidence="6" key="1">
    <citation type="submission" date="2018-04" db="EMBL/GenBank/DDBJ databases">
        <authorList>
            <person name="Cornet L."/>
        </authorList>
    </citation>
    <scope>NUCLEOTIDE SEQUENCE [LARGE SCALE GENOMIC DNA]</scope>
</reference>
<keyword evidence="2" id="KW-0547">Nucleotide-binding</keyword>
<dbReference type="EMBL" id="QBMC01000001">
    <property type="protein sequence ID" value="PZO23471.1"/>
    <property type="molecule type" value="Genomic_DNA"/>
</dbReference>
<dbReference type="Proteomes" id="UP000249354">
    <property type="component" value="Unassembled WGS sequence"/>
</dbReference>
<dbReference type="PROSITE" id="PS50893">
    <property type="entry name" value="ABC_TRANSPORTER_2"/>
    <property type="match status" value="1"/>
</dbReference>
<keyword evidence="3 5" id="KW-0067">ATP-binding</keyword>
<gene>
    <name evidence="5" type="primary">pstB</name>
    <name evidence="5" type="ORF">DCF25_00080</name>
</gene>
<dbReference type="AlphaFoldDB" id="A0A2W4WH88"/>
<dbReference type="GO" id="GO:0016887">
    <property type="term" value="F:ATP hydrolysis activity"/>
    <property type="evidence" value="ECO:0007669"/>
    <property type="project" value="InterPro"/>
</dbReference>
<dbReference type="SMART" id="SM00382">
    <property type="entry name" value="AAA"/>
    <property type="match status" value="1"/>
</dbReference>
<evidence type="ECO:0000313" key="6">
    <source>
        <dbReference type="Proteomes" id="UP000249354"/>
    </source>
</evidence>
<evidence type="ECO:0000256" key="1">
    <source>
        <dbReference type="ARBA" id="ARBA00022448"/>
    </source>
</evidence>
<dbReference type="PANTHER" id="PTHR43423:SF1">
    <property type="entry name" value="ABC TRANSPORTER I FAMILY MEMBER 17"/>
    <property type="match status" value="1"/>
</dbReference>
<dbReference type="Gene3D" id="3.40.50.300">
    <property type="entry name" value="P-loop containing nucleotide triphosphate hydrolases"/>
    <property type="match status" value="1"/>
</dbReference>
<evidence type="ECO:0000313" key="5">
    <source>
        <dbReference type="EMBL" id="PZO23471.1"/>
    </source>
</evidence>
<dbReference type="GO" id="GO:0005315">
    <property type="term" value="F:phosphate transmembrane transporter activity"/>
    <property type="evidence" value="ECO:0007669"/>
    <property type="project" value="InterPro"/>
</dbReference>
<reference evidence="5 6" key="2">
    <citation type="submission" date="2018-06" db="EMBL/GenBank/DDBJ databases">
        <title>Metagenomic assembly of (sub)arctic Cyanobacteria and their associated microbiome from non-axenic cultures.</title>
        <authorList>
            <person name="Baurain D."/>
        </authorList>
    </citation>
    <scope>NUCLEOTIDE SEQUENCE [LARGE SCALE GENOMIC DNA]</scope>
    <source>
        <strain evidence="5">ULC129bin1</strain>
    </source>
</reference>
<dbReference type="InterPro" id="IPR003593">
    <property type="entry name" value="AAA+_ATPase"/>
</dbReference>
<dbReference type="CDD" id="cd03260">
    <property type="entry name" value="ABC_PstB_phosphate_transporter"/>
    <property type="match status" value="1"/>
</dbReference>
<organism evidence="5 6">
    <name type="scientific">Leptolyngbya foveolarum</name>
    <dbReference type="NCBI Taxonomy" id="47253"/>
    <lineage>
        <taxon>Bacteria</taxon>
        <taxon>Bacillati</taxon>
        <taxon>Cyanobacteriota</taxon>
        <taxon>Cyanophyceae</taxon>
        <taxon>Leptolyngbyales</taxon>
        <taxon>Leptolyngbyaceae</taxon>
        <taxon>Leptolyngbya group</taxon>
        <taxon>Leptolyngbya</taxon>
    </lineage>
</organism>
<comment type="caution">
    <text evidence="5">The sequence shown here is derived from an EMBL/GenBank/DDBJ whole genome shotgun (WGS) entry which is preliminary data.</text>
</comment>
<dbReference type="GO" id="GO:0035435">
    <property type="term" value="P:phosphate ion transmembrane transport"/>
    <property type="evidence" value="ECO:0007669"/>
    <property type="project" value="InterPro"/>
</dbReference>
<dbReference type="Pfam" id="PF00005">
    <property type="entry name" value="ABC_tran"/>
    <property type="match status" value="1"/>
</dbReference>
<dbReference type="GO" id="GO:0016020">
    <property type="term" value="C:membrane"/>
    <property type="evidence" value="ECO:0007669"/>
    <property type="project" value="InterPro"/>
</dbReference>
<dbReference type="InterPro" id="IPR003439">
    <property type="entry name" value="ABC_transporter-like_ATP-bd"/>
</dbReference>
<dbReference type="SUPFAM" id="SSF52540">
    <property type="entry name" value="P-loop containing nucleoside triphosphate hydrolases"/>
    <property type="match status" value="1"/>
</dbReference>
<dbReference type="InterPro" id="IPR005670">
    <property type="entry name" value="PstB-like"/>
</dbReference>
<dbReference type="InterPro" id="IPR027417">
    <property type="entry name" value="P-loop_NTPase"/>
</dbReference>
<dbReference type="PROSITE" id="PS00211">
    <property type="entry name" value="ABC_TRANSPORTER_1"/>
    <property type="match status" value="1"/>
</dbReference>
<protein>
    <submittedName>
        <fullName evidence="5">Phosphate ABC transporter ATP-binding protein</fullName>
    </submittedName>
</protein>
<accession>A0A2W4WH88</accession>